<dbReference type="OrthoDB" id="7836272at2"/>
<keyword evidence="3" id="KW-1185">Reference proteome</keyword>
<organism evidence="2 3">
    <name type="scientific">Pseudochryseolinea flava</name>
    <dbReference type="NCBI Taxonomy" id="2059302"/>
    <lineage>
        <taxon>Bacteria</taxon>
        <taxon>Pseudomonadati</taxon>
        <taxon>Bacteroidota</taxon>
        <taxon>Cytophagia</taxon>
        <taxon>Cytophagales</taxon>
        <taxon>Fulvivirgaceae</taxon>
        <taxon>Pseudochryseolinea</taxon>
    </lineage>
</organism>
<feature type="domain" description="NodB homology" evidence="1">
    <location>
        <begin position="42"/>
        <end position="191"/>
    </location>
</feature>
<dbReference type="InterPro" id="IPR002509">
    <property type="entry name" value="NODB_dom"/>
</dbReference>
<sequence>MKGIFTISLDFELHWGGFEKWPLNRDPNAPGIDYKTYFHNTRKVIPEMLELFQQHEVHVTWATVGMLFHRSKNELLANAPLRRPQYKVEQLSAYHYIYTKGIGANESDDPFHFAPSLIQKIINTPYQEIATHTFAHFYCNEEGQTVEDFREDLKAAQRIANTYGKQLKSLVFPRNQFNDQYLKVCLEEGITSVRSNPLDWFWIIKSTERESMWKRLNRGLDAYFSIGKKNTYKLDAIEVRPGYPACIPASRLLRPYSPKELILNQFKIARIKSEMTRAASNGEAYHLWWHPHNFGLYPTQSIAALKDILNHYAYCKKNLNMQSLSMGELATLVGNGK</sequence>
<dbReference type="GO" id="GO:0005975">
    <property type="term" value="P:carbohydrate metabolic process"/>
    <property type="evidence" value="ECO:0007669"/>
    <property type="project" value="InterPro"/>
</dbReference>
<dbReference type="RefSeq" id="WP_112746775.1">
    <property type="nucleotide sequence ID" value="NZ_QMFY01000004.1"/>
</dbReference>
<evidence type="ECO:0000259" key="1">
    <source>
        <dbReference type="Pfam" id="PF01522"/>
    </source>
</evidence>
<dbReference type="InterPro" id="IPR011330">
    <property type="entry name" value="Glyco_hydro/deAcase_b/a-brl"/>
</dbReference>
<evidence type="ECO:0000313" key="3">
    <source>
        <dbReference type="Proteomes" id="UP000251889"/>
    </source>
</evidence>
<dbReference type="CDD" id="cd10929">
    <property type="entry name" value="CE4_u5"/>
    <property type="match status" value="1"/>
</dbReference>
<evidence type="ECO:0000313" key="2">
    <source>
        <dbReference type="EMBL" id="RAW01289.1"/>
    </source>
</evidence>
<dbReference type="Gene3D" id="3.20.20.370">
    <property type="entry name" value="Glycoside hydrolase/deacetylase"/>
    <property type="match status" value="1"/>
</dbReference>
<name>A0A364Y3I9_9BACT</name>
<dbReference type="EMBL" id="QMFY01000004">
    <property type="protein sequence ID" value="RAW01289.1"/>
    <property type="molecule type" value="Genomic_DNA"/>
</dbReference>
<gene>
    <name evidence="2" type="ORF">DQQ10_10285</name>
</gene>
<dbReference type="SUPFAM" id="SSF88713">
    <property type="entry name" value="Glycoside hydrolase/deacetylase"/>
    <property type="match status" value="1"/>
</dbReference>
<dbReference type="Pfam" id="PF01522">
    <property type="entry name" value="Polysacc_deac_1"/>
    <property type="match status" value="1"/>
</dbReference>
<comment type="caution">
    <text evidence="2">The sequence shown here is derived from an EMBL/GenBank/DDBJ whole genome shotgun (WGS) entry which is preliminary data.</text>
</comment>
<accession>A0A364Y3I9</accession>
<protein>
    <submittedName>
        <fullName evidence="2">Polysaccharide deacetylase</fullName>
    </submittedName>
</protein>
<reference evidence="2 3" key="1">
    <citation type="submission" date="2018-06" db="EMBL/GenBank/DDBJ databases">
        <title>Chryseolinea flavus sp. nov., a member of the phylum Bacteroidetes isolated from soil.</title>
        <authorList>
            <person name="Li Y."/>
            <person name="Wang J."/>
        </authorList>
    </citation>
    <scope>NUCLEOTIDE SEQUENCE [LARGE SCALE GENOMIC DNA]</scope>
    <source>
        <strain evidence="2 3">SDU1-6</strain>
    </source>
</reference>
<proteinExistence type="predicted"/>
<dbReference type="Proteomes" id="UP000251889">
    <property type="component" value="Unassembled WGS sequence"/>
</dbReference>
<dbReference type="GO" id="GO:0016810">
    <property type="term" value="F:hydrolase activity, acting on carbon-nitrogen (but not peptide) bonds"/>
    <property type="evidence" value="ECO:0007669"/>
    <property type="project" value="InterPro"/>
</dbReference>
<dbReference type="AlphaFoldDB" id="A0A364Y3I9"/>